<name>A0ABY9YHF5_9GAMM</name>
<dbReference type="SUPFAM" id="SSF55811">
    <property type="entry name" value="Nudix"/>
    <property type="match status" value="1"/>
</dbReference>
<dbReference type="EMBL" id="CP115543">
    <property type="protein sequence ID" value="WNH50289.1"/>
    <property type="molecule type" value="Genomic_DNA"/>
</dbReference>
<dbReference type="Proteomes" id="UP001305421">
    <property type="component" value="Chromosome"/>
</dbReference>
<dbReference type="CDD" id="cd03674">
    <property type="entry name" value="NUDIX_Hydrolase"/>
    <property type="match status" value="1"/>
</dbReference>
<reference evidence="2 3" key="1">
    <citation type="submission" date="2022-12" db="EMBL/GenBank/DDBJ databases">
        <title>Two new species, Stenotrophomonas aracearum and Stenotrophomonas oahuensis, isolated from Anthurium (Araceae family) in Hawaii.</title>
        <authorList>
            <person name="Chunag S.C."/>
            <person name="Dobhal S."/>
            <person name="Alvarez A."/>
            <person name="Arif M."/>
        </authorList>
    </citation>
    <scope>NUCLEOTIDE SEQUENCE [LARGE SCALE GENOMIC DNA]</scope>
    <source>
        <strain evidence="2 3">A5588</strain>
    </source>
</reference>
<gene>
    <name evidence="2" type="ORF">PDM28_08370</name>
</gene>
<keyword evidence="2" id="KW-0378">Hydrolase</keyword>
<dbReference type="GO" id="GO:0016787">
    <property type="term" value="F:hydrolase activity"/>
    <property type="evidence" value="ECO:0007669"/>
    <property type="project" value="UniProtKB-KW"/>
</dbReference>
<evidence type="ECO:0000313" key="3">
    <source>
        <dbReference type="Proteomes" id="UP001305421"/>
    </source>
</evidence>
<feature type="domain" description="Nudix hydrolase" evidence="1">
    <location>
        <begin position="53"/>
        <end position="187"/>
    </location>
</feature>
<proteinExistence type="predicted"/>
<evidence type="ECO:0000313" key="2">
    <source>
        <dbReference type="EMBL" id="WNH50289.1"/>
    </source>
</evidence>
<evidence type="ECO:0000259" key="1">
    <source>
        <dbReference type="PROSITE" id="PS51462"/>
    </source>
</evidence>
<organism evidence="2 3">
    <name type="scientific">Stenotrophomonas aracearum</name>
    <dbReference type="NCBI Taxonomy" id="3003272"/>
    <lineage>
        <taxon>Bacteria</taxon>
        <taxon>Pseudomonadati</taxon>
        <taxon>Pseudomonadota</taxon>
        <taxon>Gammaproteobacteria</taxon>
        <taxon>Lysobacterales</taxon>
        <taxon>Lysobacteraceae</taxon>
        <taxon>Stenotrophomonas</taxon>
    </lineage>
</organism>
<dbReference type="PROSITE" id="PS51462">
    <property type="entry name" value="NUDIX"/>
    <property type="match status" value="1"/>
</dbReference>
<keyword evidence="3" id="KW-1185">Reference proteome</keyword>
<dbReference type="InterPro" id="IPR000086">
    <property type="entry name" value="NUDIX_hydrolase_dom"/>
</dbReference>
<dbReference type="InterPro" id="IPR015797">
    <property type="entry name" value="NUDIX_hydrolase-like_dom_sf"/>
</dbReference>
<sequence>MPQIPESVVGLDPVLRAQLADYARRHPEHADLADEFSTLLDDPENPFLRSRLTGHFTGSAWLVSADGDRVLLTHHRKLDRWLQLGGHADGERDLAKMALTEAVEESGLTGLVLEDGELFDIDRHWIPERKDVPGHWHYDARYVVRALGSEAFVVSEESLALAWREVADVANAAIETPDGDDSLPRMAKRWLAR</sequence>
<dbReference type="RefSeq" id="WP_311184437.1">
    <property type="nucleotide sequence ID" value="NZ_CP115543.1"/>
</dbReference>
<protein>
    <submittedName>
        <fullName evidence="2">NUDIX hydrolase</fullName>
    </submittedName>
</protein>
<accession>A0ABY9YHF5</accession>
<dbReference type="Gene3D" id="3.90.79.10">
    <property type="entry name" value="Nucleoside Triphosphate Pyrophosphohydrolase"/>
    <property type="match status" value="1"/>
</dbReference>